<organism evidence="2 3">
    <name type="scientific">Secundilactobacillus kimchicus JCM 15530</name>
    <dbReference type="NCBI Taxonomy" id="1302272"/>
    <lineage>
        <taxon>Bacteria</taxon>
        <taxon>Bacillati</taxon>
        <taxon>Bacillota</taxon>
        <taxon>Bacilli</taxon>
        <taxon>Lactobacillales</taxon>
        <taxon>Lactobacillaceae</taxon>
        <taxon>Secundilactobacillus</taxon>
    </lineage>
</organism>
<keyword evidence="3" id="KW-1185">Reference proteome</keyword>
<feature type="chain" id="PRO_5006405188" description="D-alanyl-D-alanine carboxypeptidase" evidence="1">
    <location>
        <begin position="32"/>
        <end position="264"/>
    </location>
</feature>
<keyword evidence="1" id="KW-0732">Signal</keyword>
<proteinExistence type="predicted"/>
<dbReference type="Proteomes" id="UP000050911">
    <property type="component" value="Unassembled WGS sequence"/>
</dbReference>
<evidence type="ECO:0000313" key="2">
    <source>
        <dbReference type="EMBL" id="KRK47358.1"/>
    </source>
</evidence>
<comment type="caution">
    <text evidence="2">The sequence shown here is derived from an EMBL/GenBank/DDBJ whole genome shotgun (WGS) entry which is preliminary data.</text>
</comment>
<name>A0A0R1HKW1_9LACO</name>
<protein>
    <recommendedName>
        <fullName evidence="4">D-alanyl-D-alanine carboxypeptidase</fullName>
    </recommendedName>
</protein>
<dbReference type="RefSeq" id="WP_054659995.1">
    <property type="nucleotide sequence ID" value="NZ_AZCX01000009.1"/>
</dbReference>
<feature type="signal peptide" evidence="1">
    <location>
        <begin position="1"/>
        <end position="31"/>
    </location>
</feature>
<evidence type="ECO:0000256" key="1">
    <source>
        <dbReference type="SAM" id="SignalP"/>
    </source>
</evidence>
<evidence type="ECO:0000313" key="3">
    <source>
        <dbReference type="Proteomes" id="UP000050911"/>
    </source>
</evidence>
<sequence length="264" mass="29592">MKKTNALLLAATTLGLGFAAFTTTHTETAQAAYYTWTKTKNYSPAPAVHARYFKETAYVWNTHHTRRLHNLKNYPTTTWYLSKSVKMSNGSKSSIYYRLVNSKKQVFGYVWRGYLKMGGFETYIPTDNVATSSEQSIVKNLFPKATLSARLQQIMQDYTKYDDTWSSMGDSQWIKHLDTQLTKDEQLKMASTSILASDGKGGIKGGASFADGVKAALTTEISLDQGIGNEYNNSNGMENYQMGMYVFPKGSSRYGDVALLFLRP</sequence>
<dbReference type="PATRIC" id="fig|1302272.5.peg.2526"/>
<reference evidence="2 3" key="1">
    <citation type="journal article" date="2015" name="Genome Announc.">
        <title>Expanding the biotechnology potential of lactobacilli through comparative genomics of 213 strains and associated genera.</title>
        <authorList>
            <person name="Sun Z."/>
            <person name="Harris H.M."/>
            <person name="McCann A."/>
            <person name="Guo C."/>
            <person name="Argimon S."/>
            <person name="Zhang W."/>
            <person name="Yang X."/>
            <person name="Jeffery I.B."/>
            <person name="Cooney J.C."/>
            <person name="Kagawa T.F."/>
            <person name="Liu W."/>
            <person name="Song Y."/>
            <person name="Salvetti E."/>
            <person name="Wrobel A."/>
            <person name="Rasinkangas P."/>
            <person name="Parkhill J."/>
            <person name="Rea M.C."/>
            <person name="O'Sullivan O."/>
            <person name="Ritari J."/>
            <person name="Douillard F.P."/>
            <person name="Paul Ross R."/>
            <person name="Yang R."/>
            <person name="Briner A.E."/>
            <person name="Felis G.E."/>
            <person name="de Vos W.M."/>
            <person name="Barrangou R."/>
            <person name="Klaenhammer T.R."/>
            <person name="Caufield P.W."/>
            <person name="Cui Y."/>
            <person name="Zhang H."/>
            <person name="O'Toole P.W."/>
        </authorList>
    </citation>
    <scope>NUCLEOTIDE SEQUENCE [LARGE SCALE GENOMIC DNA]</scope>
    <source>
        <strain evidence="2 3">JCM 15530</strain>
    </source>
</reference>
<accession>A0A0R1HKW1</accession>
<evidence type="ECO:0008006" key="4">
    <source>
        <dbReference type="Google" id="ProtNLM"/>
    </source>
</evidence>
<dbReference type="AlphaFoldDB" id="A0A0R1HKW1"/>
<gene>
    <name evidence="2" type="ORF">FC96_GL002477</name>
</gene>
<dbReference type="EMBL" id="AZCX01000009">
    <property type="protein sequence ID" value="KRK47358.1"/>
    <property type="molecule type" value="Genomic_DNA"/>
</dbReference>
<dbReference type="OrthoDB" id="2329980at2"/>